<keyword evidence="2" id="KW-1133">Transmembrane helix</keyword>
<feature type="compositionally biased region" description="Basic and acidic residues" evidence="1">
    <location>
        <begin position="239"/>
        <end position="261"/>
    </location>
</feature>
<accession>A0A1E2RWF5</accession>
<feature type="compositionally biased region" description="Low complexity" evidence="1">
    <location>
        <begin position="471"/>
        <end position="480"/>
    </location>
</feature>
<feature type="compositionally biased region" description="Low complexity" evidence="1">
    <location>
        <begin position="92"/>
        <end position="103"/>
    </location>
</feature>
<feature type="compositionally biased region" description="Polar residues" evidence="1">
    <location>
        <begin position="79"/>
        <end position="91"/>
    </location>
</feature>
<evidence type="ECO:0000256" key="2">
    <source>
        <dbReference type="SAM" id="Phobius"/>
    </source>
</evidence>
<reference evidence="3 4" key="1">
    <citation type="submission" date="2016-07" db="EMBL/GenBank/DDBJ databases">
        <title>Draft genome sequence of Methyloligella halotolerans C2T (VKM B-2706T=CCUG 61687T=DSM 25045T), a halotolerant polyhydroxybutyrate accumulating methylotroph.</title>
        <authorList>
            <person name="Vasilenko O.V."/>
            <person name="Doronina N.V."/>
            <person name="Poroshina M.N."/>
            <person name="Tarlachkov S.V."/>
            <person name="Trotsenko Y.A."/>
        </authorList>
    </citation>
    <scope>NUCLEOTIDE SEQUENCE [LARGE SCALE GENOMIC DNA]</scope>
    <source>
        <strain evidence="3 4">VKM B-2706</strain>
    </source>
</reference>
<sequence>MGNKVVGIIVTVAFFVLVALVGYRLYLEQSETQEASAPPAVEEGDQAKAPEPADKAGEESAADTEASQEESATSEDDQAASSSDNEAQNATSGDDSASAGSADIPSFDVVRIEPTGEGVIAGRAEPAWGVEVQSNGTGIASTKADPAGQWSVVLDKPLGKGEHNLQIVATSPDGEKSLTSQQKVLVSMGDEESGKTVVALREPGKATEILQEDSAGGSGDESAANEDESASQQKMAAADLKDQSRPDGKDESRPDDGEKSASSETGSEGSSSAMGENDGGNDASSSAAKEDSASGGGASDMSASGESGDEASSDAASSSDEASSSDTVEAKQAGDETPALPEPPIRIKTVDYEDRGDQSGLLIVTGTSTKPSTDIMLYLDGELIGEGQTGADGDWKIEATKHLEPGNRALQIDLVNRAEDKILGRAAVGMRRQTPPPVAQEVPDDKVAKAEPEGSSAASKESGPAGGAGSGSASSAEGSSGSQGGEKPASHRVAGDRATSGASDMSALRRNRRRPRLRICRHRRTRNRKDSPRRTPVTFRIPTAHRARRSPIRIVRRATWRAPKRRASPEKTGRTVRRSTRCAGAIRSGPSPRNISAAVGATR</sequence>
<feature type="compositionally biased region" description="Low complexity" evidence="1">
    <location>
        <begin position="453"/>
        <end position="463"/>
    </location>
</feature>
<dbReference type="STRING" id="1177755.A7A08_02667"/>
<feature type="compositionally biased region" description="Low complexity" evidence="1">
    <location>
        <begin position="313"/>
        <end position="326"/>
    </location>
</feature>
<feature type="compositionally biased region" description="Low complexity" evidence="1">
    <location>
        <begin position="262"/>
        <end position="287"/>
    </location>
</feature>
<organism evidence="3 4">
    <name type="scientific">Methyloligella halotolerans</name>
    <dbReference type="NCBI Taxonomy" id="1177755"/>
    <lineage>
        <taxon>Bacteria</taxon>
        <taxon>Pseudomonadati</taxon>
        <taxon>Pseudomonadota</taxon>
        <taxon>Alphaproteobacteria</taxon>
        <taxon>Hyphomicrobiales</taxon>
        <taxon>Hyphomicrobiaceae</taxon>
        <taxon>Methyloligella</taxon>
    </lineage>
</organism>
<gene>
    <name evidence="3" type="ORF">A7A08_02667</name>
</gene>
<proteinExistence type="predicted"/>
<evidence type="ECO:0000256" key="1">
    <source>
        <dbReference type="SAM" id="MobiDB-lite"/>
    </source>
</evidence>
<dbReference type="Proteomes" id="UP000095087">
    <property type="component" value="Unassembled WGS sequence"/>
</dbReference>
<keyword evidence="2" id="KW-0812">Transmembrane</keyword>
<feature type="region of interest" description="Disordered" evidence="1">
    <location>
        <begin position="584"/>
        <end position="603"/>
    </location>
</feature>
<evidence type="ECO:0000313" key="3">
    <source>
        <dbReference type="EMBL" id="ODA66543.1"/>
    </source>
</evidence>
<protein>
    <submittedName>
        <fullName evidence="3">Uncharacterized protein</fullName>
    </submittedName>
</protein>
<dbReference type="Gene3D" id="3.30.420.430">
    <property type="match status" value="1"/>
</dbReference>
<dbReference type="RefSeq" id="WP_069095829.1">
    <property type="nucleotide sequence ID" value="NZ_MASI01000007.1"/>
</dbReference>
<feature type="region of interest" description="Disordered" evidence="1">
    <location>
        <begin position="201"/>
        <end position="356"/>
    </location>
</feature>
<dbReference type="EMBL" id="MASI01000007">
    <property type="protein sequence ID" value="ODA66543.1"/>
    <property type="molecule type" value="Genomic_DNA"/>
</dbReference>
<evidence type="ECO:0000313" key="4">
    <source>
        <dbReference type="Proteomes" id="UP000095087"/>
    </source>
</evidence>
<feature type="compositionally biased region" description="Basic and acidic residues" evidence="1">
    <location>
        <begin position="45"/>
        <end position="58"/>
    </location>
</feature>
<feature type="region of interest" description="Disordered" evidence="1">
    <location>
        <begin position="426"/>
        <end position="536"/>
    </location>
</feature>
<feature type="region of interest" description="Disordered" evidence="1">
    <location>
        <begin position="31"/>
        <end position="110"/>
    </location>
</feature>
<feature type="transmembrane region" description="Helical" evidence="2">
    <location>
        <begin position="6"/>
        <end position="26"/>
    </location>
</feature>
<keyword evidence="2" id="KW-0472">Membrane</keyword>
<feature type="compositionally biased region" description="Basic residues" evidence="1">
    <location>
        <begin position="509"/>
        <end position="527"/>
    </location>
</feature>
<feature type="compositionally biased region" description="Basic and acidic residues" evidence="1">
    <location>
        <begin position="443"/>
        <end position="452"/>
    </location>
</feature>
<dbReference type="AlphaFoldDB" id="A0A1E2RWF5"/>
<feature type="compositionally biased region" description="Acidic residues" evidence="1">
    <location>
        <begin position="60"/>
        <end position="78"/>
    </location>
</feature>
<comment type="caution">
    <text evidence="3">The sequence shown here is derived from an EMBL/GenBank/DDBJ whole genome shotgun (WGS) entry which is preliminary data.</text>
</comment>
<keyword evidence="4" id="KW-1185">Reference proteome</keyword>
<name>A0A1E2RWF5_9HYPH</name>